<feature type="compositionally biased region" description="Polar residues" evidence="1">
    <location>
        <begin position="39"/>
        <end position="48"/>
    </location>
</feature>
<proteinExistence type="predicted"/>
<dbReference type="Proteomes" id="UP000295416">
    <property type="component" value="Unassembled WGS sequence"/>
</dbReference>
<evidence type="ECO:0008006" key="5">
    <source>
        <dbReference type="Google" id="ProtNLM"/>
    </source>
</evidence>
<evidence type="ECO:0000313" key="4">
    <source>
        <dbReference type="Proteomes" id="UP000295416"/>
    </source>
</evidence>
<keyword evidence="4" id="KW-1185">Reference proteome</keyword>
<feature type="compositionally biased region" description="Polar residues" evidence="1">
    <location>
        <begin position="56"/>
        <end position="78"/>
    </location>
</feature>
<evidence type="ECO:0000256" key="1">
    <source>
        <dbReference type="SAM" id="MobiDB-lite"/>
    </source>
</evidence>
<feature type="compositionally biased region" description="Basic and acidic residues" evidence="1">
    <location>
        <begin position="25"/>
        <end position="38"/>
    </location>
</feature>
<sequence>MRKVFTLILIVSLGALTLTGCSGNDDTKQVKQTDHSTAPKDNSSTQSTKGEDSSTKENSGSTQDDSKATVSNDTSNQTEDTDSHSPKDVMKAAMGQLDTTVPKMGPAKFPLDADMYLTANTGSDTNSYELVLLEMSKPVPVNTAKGYDPDKVIGKVSGKEYKSSDEANKALNPKPKVTQGNLDLGHGIKARTGGAAGHVYTAWNEGRWMIEIDSPTDPSYRDNNYPENKELAKKIVDYLETHMLPAPHEYGEIDVSTWKDHPGTTIKWQEQRNVYRIHSKRDVIAALEMATSIKPYS</sequence>
<dbReference type="PROSITE" id="PS51257">
    <property type="entry name" value="PROKAR_LIPOPROTEIN"/>
    <property type="match status" value="1"/>
</dbReference>
<feature type="signal peptide" evidence="2">
    <location>
        <begin position="1"/>
        <end position="24"/>
    </location>
</feature>
<feature type="chain" id="PRO_5020924243" description="Lipoprotein" evidence="2">
    <location>
        <begin position="25"/>
        <end position="297"/>
    </location>
</feature>
<keyword evidence="2" id="KW-0732">Signal</keyword>
<dbReference type="RefSeq" id="WP_132744999.1">
    <property type="nucleotide sequence ID" value="NZ_SLXK01000007.1"/>
</dbReference>
<protein>
    <recommendedName>
        <fullName evidence="5">Lipoprotein</fullName>
    </recommendedName>
</protein>
<gene>
    <name evidence="3" type="ORF">EV207_10710</name>
</gene>
<dbReference type="AlphaFoldDB" id="A0A4V2SN61"/>
<comment type="caution">
    <text evidence="3">The sequence shown here is derived from an EMBL/GenBank/DDBJ whole genome shotgun (WGS) entry which is preliminary data.</text>
</comment>
<evidence type="ECO:0000313" key="3">
    <source>
        <dbReference type="EMBL" id="TCP29916.1"/>
    </source>
</evidence>
<name>A0A4V2SN61_9BACL</name>
<organism evidence="3 4">
    <name type="scientific">Scopulibacillus darangshiensis</name>
    <dbReference type="NCBI Taxonomy" id="442528"/>
    <lineage>
        <taxon>Bacteria</taxon>
        <taxon>Bacillati</taxon>
        <taxon>Bacillota</taxon>
        <taxon>Bacilli</taxon>
        <taxon>Bacillales</taxon>
        <taxon>Sporolactobacillaceae</taxon>
        <taxon>Scopulibacillus</taxon>
    </lineage>
</organism>
<evidence type="ECO:0000256" key="2">
    <source>
        <dbReference type="SAM" id="SignalP"/>
    </source>
</evidence>
<feature type="region of interest" description="Disordered" evidence="1">
    <location>
        <begin position="20"/>
        <end position="87"/>
    </location>
</feature>
<reference evidence="3 4" key="1">
    <citation type="submission" date="2019-03" db="EMBL/GenBank/DDBJ databases">
        <title>Genomic Encyclopedia of Type Strains, Phase IV (KMG-IV): sequencing the most valuable type-strain genomes for metagenomic binning, comparative biology and taxonomic classification.</title>
        <authorList>
            <person name="Goeker M."/>
        </authorList>
    </citation>
    <scope>NUCLEOTIDE SEQUENCE [LARGE SCALE GENOMIC DNA]</scope>
    <source>
        <strain evidence="3 4">DSM 19377</strain>
    </source>
</reference>
<dbReference type="EMBL" id="SLXK01000007">
    <property type="protein sequence ID" value="TCP29916.1"/>
    <property type="molecule type" value="Genomic_DNA"/>
</dbReference>
<accession>A0A4V2SN61</accession>
<dbReference type="OrthoDB" id="2138638at2"/>